<dbReference type="Pfam" id="PF00620">
    <property type="entry name" value="RhoGAP"/>
    <property type="match status" value="1"/>
</dbReference>
<dbReference type="AlphaFoldDB" id="A0AA36LL34"/>
<evidence type="ECO:0000313" key="2">
    <source>
        <dbReference type="EMBL" id="CNH90455.1"/>
    </source>
</evidence>
<dbReference type="InterPro" id="IPR000198">
    <property type="entry name" value="RhoGAP_dom"/>
</dbReference>
<feature type="domain" description="Rho-GAP" evidence="1">
    <location>
        <begin position="87"/>
        <end position="290"/>
    </location>
</feature>
<proteinExistence type="predicted"/>
<organism evidence="2 3">
    <name type="scientific">Yersinia mollaretii</name>
    <dbReference type="NCBI Taxonomy" id="33060"/>
    <lineage>
        <taxon>Bacteria</taxon>
        <taxon>Pseudomonadati</taxon>
        <taxon>Pseudomonadota</taxon>
        <taxon>Gammaproteobacteria</taxon>
        <taxon>Enterobacterales</taxon>
        <taxon>Yersiniaceae</taxon>
        <taxon>Yersinia</taxon>
    </lineage>
</organism>
<dbReference type="SMART" id="SM00324">
    <property type="entry name" value="RhoGAP"/>
    <property type="match status" value="1"/>
</dbReference>
<sequence>MKIYEGQKHRFYLFNKPYYKDSYSIKDLDKHYNKNALSGKFSEIKNITDTIRTHSNCAVIDLKSCNTSTNNITMGKKILASIIKSISPIRSFIKSFTSYTKVENKVPKNENALGNLTRLIHYALGNESFFSTEGIFRLSSTSTINNSIQEALSSNNNEQIAVSLKEIDAPTAVAAKIKEHLGLALSDDQKMSLCHTAIFLDKGECSPPAFDTLKEPLKQLIPLLAKVANNHANNKMNVENLAIVFTPSLLPDSEFNDGSPLFPAPLNIKDKVKVYEKLMNGLIDQYNQSIQKKEVGVEG</sequence>
<dbReference type="GO" id="GO:0007165">
    <property type="term" value="P:signal transduction"/>
    <property type="evidence" value="ECO:0007669"/>
    <property type="project" value="InterPro"/>
</dbReference>
<comment type="caution">
    <text evidence="2">The sequence shown here is derived from an EMBL/GenBank/DDBJ whole genome shotgun (WGS) entry which is preliminary data.</text>
</comment>
<reference evidence="2 3" key="1">
    <citation type="submission" date="2015-03" db="EMBL/GenBank/DDBJ databases">
        <authorList>
            <consortium name="Pathogen Informatics"/>
            <person name="Murphy D."/>
        </authorList>
    </citation>
    <scope>NUCLEOTIDE SEQUENCE [LARGE SCALE GENOMIC DNA]</scope>
    <source>
        <strain evidence="2 3">FE82747</strain>
    </source>
</reference>
<accession>A0AA36LL34</accession>
<dbReference type="PROSITE" id="PS50238">
    <property type="entry name" value="RHOGAP"/>
    <property type="match status" value="1"/>
</dbReference>
<dbReference type="RefSeq" id="WP_049678390.1">
    <property type="nucleotide sequence ID" value="NZ_CABMMJ010000002.1"/>
</dbReference>
<dbReference type="Gene3D" id="1.10.555.10">
    <property type="entry name" value="Rho GTPase activation protein"/>
    <property type="match status" value="1"/>
</dbReference>
<dbReference type="SUPFAM" id="SSF48350">
    <property type="entry name" value="GTPase activation domain, GAP"/>
    <property type="match status" value="1"/>
</dbReference>
<dbReference type="Proteomes" id="UP000040841">
    <property type="component" value="Unassembled WGS sequence"/>
</dbReference>
<dbReference type="EMBL" id="CQBM01000002">
    <property type="protein sequence ID" value="CNH90455.1"/>
    <property type="molecule type" value="Genomic_DNA"/>
</dbReference>
<protein>
    <submittedName>
        <fullName evidence="2">RhoGAP domain</fullName>
    </submittedName>
</protein>
<evidence type="ECO:0000259" key="1">
    <source>
        <dbReference type="PROSITE" id="PS50238"/>
    </source>
</evidence>
<dbReference type="InterPro" id="IPR008936">
    <property type="entry name" value="Rho_GTPase_activation_prot"/>
</dbReference>
<name>A0AA36LL34_YERMO</name>
<evidence type="ECO:0000313" key="3">
    <source>
        <dbReference type="Proteomes" id="UP000040841"/>
    </source>
</evidence>
<gene>
    <name evidence="2" type="ORF">ERS008502_01697</name>
</gene>